<comment type="caution">
    <text evidence="1">The sequence shown here is derived from an EMBL/GenBank/DDBJ whole genome shotgun (WGS) entry which is preliminary data.</text>
</comment>
<organism evidence="1">
    <name type="scientific">marine sediment metagenome</name>
    <dbReference type="NCBI Taxonomy" id="412755"/>
    <lineage>
        <taxon>unclassified sequences</taxon>
        <taxon>metagenomes</taxon>
        <taxon>ecological metagenomes</taxon>
    </lineage>
</organism>
<evidence type="ECO:0000313" key="1">
    <source>
        <dbReference type="EMBL" id="GAI80739.1"/>
    </source>
</evidence>
<accession>X1TL07</accession>
<dbReference type="AlphaFoldDB" id="X1TL07"/>
<sequence length="29" mass="3163">PKAIANIDIKTIEKVVYHSGSKLKLILGI</sequence>
<gene>
    <name evidence="1" type="ORF">S12H4_16759</name>
</gene>
<reference evidence="1" key="1">
    <citation type="journal article" date="2014" name="Front. Microbiol.">
        <title>High frequency of phylogenetically diverse reductive dehalogenase-homologous genes in deep subseafloor sedimentary metagenomes.</title>
        <authorList>
            <person name="Kawai M."/>
            <person name="Futagami T."/>
            <person name="Toyoda A."/>
            <person name="Takaki Y."/>
            <person name="Nishi S."/>
            <person name="Hori S."/>
            <person name="Arai W."/>
            <person name="Tsubouchi T."/>
            <person name="Morono Y."/>
            <person name="Uchiyama I."/>
            <person name="Ito T."/>
            <person name="Fujiyama A."/>
            <person name="Inagaki F."/>
            <person name="Takami H."/>
        </authorList>
    </citation>
    <scope>NUCLEOTIDE SEQUENCE</scope>
    <source>
        <strain evidence="1">Expedition CK06-06</strain>
    </source>
</reference>
<dbReference type="EMBL" id="BARW01008131">
    <property type="protein sequence ID" value="GAI80739.1"/>
    <property type="molecule type" value="Genomic_DNA"/>
</dbReference>
<feature type="non-terminal residue" evidence="1">
    <location>
        <position position="1"/>
    </location>
</feature>
<protein>
    <submittedName>
        <fullName evidence="1">Uncharacterized protein</fullName>
    </submittedName>
</protein>
<proteinExistence type="predicted"/>
<name>X1TL07_9ZZZZ</name>